<dbReference type="Gene3D" id="3.40.50.620">
    <property type="entry name" value="HUPs"/>
    <property type="match status" value="1"/>
</dbReference>
<evidence type="ECO:0000256" key="8">
    <source>
        <dbReference type="ARBA" id="ARBA00049339"/>
    </source>
</evidence>
<dbReference type="EMBL" id="JAAZNL010000012">
    <property type="protein sequence ID" value="NMB69793.1"/>
    <property type="molecule type" value="Genomic_DNA"/>
</dbReference>
<dbReference type="SUPFAM" id="SSF52374">
    <property type="entry name" value="Nucleotidylyl transferase"/>
    <property type="match status" value="1"/>
</dbReference>
<name>A0A7X9DJW9_UNCKA</name>
<evidence type="ECO:0000256" key="6">
    <source>
        <dbReference type="ARBA" id="ARBA00022917"/>
    </source>
</evidence>
<evidence type="ECO:0000256" key="5">
    <source>
        <dbReference type="ARBA" id="ARBA00022840"/>
    </source>
</evidence>
<evidence type="ECO:0000256" key="1">
    <source>
        <dbReference type="ARBA" id="ARBA00005594"/>
    </source>
</evidence>
<evidence type="ECO:0000256" key="2">
    <source>
        <dbReference type="ARBA" id="ARBA00012837"/>
    </source>
</evidence>
<evidence type="ECO:0000313" key="11">
    <source>
        <dbReference type="Proteomes" id="UP000526033"/>
    </source>
</evidence>
<protein>
    <recommendedName>
        <fullName evidence="2">arginine--tRNA ligase</fullName>
        <ecNumber evidence="2">6.1.1.19</ecNumber>
    </recommendedName>
</protein>
<accession>A0A7X9DJW9</accession>
<dbReference type="GO" id="GO:0006420">
    <property type="term" value="P:arginyl-tRNA aminoacylation"/>
    <property type="evidence" value="ECO:0007669"/>
    <property type="project" value="InterPro"/>
</dbReference>
<evidence type="ECO:0000313" key="10">
    <source>
        <dbReference type="EMBL" id="NMB69793.1"/>
    </source>
</evidence>
<dbReference type="GO" id="GO:0004814">
    <property type="term" value="F:arginine-tRNA ligase activity"/>
    <property type="evidence" value="ECO:0007669"/>
    <property type="project" value="UniProtKB-EC"/>
</dbReference>
<comment type="caution">
    <text evidence="10">The sequence shown here is derived from an EMBL/GenBank/DDBJ whole genome shotgun (WGS) entry which is preliminary data.</text>
</comment>
<dbReference type="GO" id="GO:0005524">
    <property type="term" value="F:ATP binding"/>
    <property type="evidence" value="ECO:0007669"/>
    <property type="project" value="UniProtKB-KW"/>
</dbReference>
<dbReference type="Gene3D" id="1.10.730.10">
    <property type="entry name" value="Isoleucyl-tRNA Synthetase, Domain 1"/>
    <property type="match status" value="1"/>
</dbReference>
<dbReference type="EC" id="6.1.1.19" evidence="2"/>
<dbReference type="InterPro" id="IPR014729">
    <property type="entry name" value="Rossmann-like_a/b/a_fold"/>
</dbReference>
<keyword evidence="6" id="KW-0648">Protein biosynthesis</keyword>
<dbReference type="SMART" id="SM00836">
    <property type="entry name" value="DALR_1"/>
    <property type="match status" value="1"/>
</dbReference>
<evidence type="ECO:0000256" key="3">
    <source>
        <dbReference type="ARBA" id="ARBA00022598"/>
    </source>
</evidence>
<dbReference type="PANTHER" id="PTHR11956">
    <property type="entry name" value="ARGINYL-TRNA SYNTHETASE"/>
    <property type="match status" value="1"/>
</dbReference>
<feature type="domain" description="DALR anticodon binding" evidence="9">
    <location>
        <begin position="111"/>
        <end position="230"/>
    </location>
</feature>
<keyword evidence="4" id="KW-0547">Nucleotide-binding</keyword>
<dbReference type="FunFam" id="1.10.730.10:FF:000006">
    <property type="entry name" value="Arginyl-tRNA synthetase 2, mitochondrial"/>
    <property type="match status" value="1"/>
</dbReference>
<dbReference type="InterPro" id="IPR001278">
    <property type="entry name" value="Arg-tRNA-ligase"/>
</dbReference>
<keyword evidence="5" id="KW-0067">ATP-binding</keyword>
<evidence type="ECO:0000259" key="9">
    <source>
        <dbReference type="SMART" id="SM00836"/>
    </source>
</evidence>
<dbReference type="InterPro" id="IPR008909">
    <property type="entry name" value="DALR_anticod-bd"/>
</dbReference>
<dbReference type="SUPFAM" id="SSF47323">
    <property type="entry name" value="Anticodon-binding domain of a subclass of class I aminoacyl-tRNA synthetases"/>
    <property type="match status" value="1"/>
</dbReference>
<evidence type="ECO:0000256" key="4">
    <source>
        <dbReference type="ARBA" id="ARBA00022741"/>
    </source>
</evidence>
<evidence type="ECO:0000256" key="7">
    <source>
        <dbReference type="ARBA" id="ARBA00023146"/>
    </source>
</evidence>
<dbReference type="Proteomes" id="UP000526033">
    <property type="component" value="Unassembled WGS sequence"/>
</dbReference>
<dbReference type="InterPro" id="IPR009080">
    <property type="entry name" value="tRNAsynth_Ia_anticodon-bd"/>
</dbReference>
<dbReference type="AlphaFoldDB" id="A0A7X9DJW9"/>
<keyword evidence="7" id="KW-0030">Aminoacyl-tRNA synthetase</keyword>
<proteinExistence type="inferred from homology"/>
<dbReference type="PANTHER" id="PTHR11956:SF5">
    <property type="entry name" value="ARGININE--TRNA LIGASE, CYTOPLASMIC"/>
    <property type="match status" value="1"/>
</dbReference>
<comment type="similarity">
    <text evidence="1">Belongs to the class-I aminoacyl-tRNA synthetase family.</text>
</comment>
<reference evidence="10 11" key="1">
    <citation type="journal article" date="2020" name="Biotechnol. Biofuels">
        <title>New insights from the biogas microbiome by comprehensive genome-resolved metagenomics of nearly 1600 species originating from multiple anaerobic digesters.</title>
        <authorList>
            <person name="Campanaro S."/>
            <person name="Treu L."/>
            <person name="Rodriguez-R L.M."/>
            <person name="Kovalovszki A."/>
            <person name="Ziels R.M."/>
            <person name="Maus I."/>
            <person name="Zhu X."/>
            <person name="Kougias P.G."/>
            <person name="Basile A."/>
            <person name="Luo G."/>
            <person name="Schluter A."/>
            <person name="Konstantinidis K.T."/>
            <person name="Angelidaki I."/>
        </authorList>
    </citation>
    <scope>NUCLEOTIDE SEQUENCE [LARGE SCALE GENOMIC DNA]</scope>
    <source>
        <strain evidence="10">AS27yjCOA_165</strain>
    </source>
</reference>
<keyword evidence="3" id="KW-0436">Ligase</keyword>
<comment type="catalytic activity">
    <reaction evidence="8">
        <text>tRNA(Arg) + L-arginine + ATP = L-arginyl-tRNA(Arg) + AMP + diphosphate</text>
        <dbReference type="Rhea" id="RHEA:20301"/>
        <dbReference type="Rhea" id="RHEA-COMP:9658"/>
        <dbReference type="Rhea" id="RHEA-COMP:9673"/>
        <dbReference type="ChEBI" id="CHEBI:30616"/>
        <dbReference type="ChEBI" id="CHEBI:32682"/>
        <dbReference type="ChEBI" id="CHEBI:33019"/>
        <dbReference type="ChEBI" id="CHEBI:78442"/>
        <dbReference type="ChEBI" id="CHEBI:78513"/>
        <dbReference type="ChEBI" id="CHEBI:456215"/>
        <dbReference type="EC" id="6.1.1.19"/>
    </reaction>
</comment>
<sequence length="230" mass="26205">MGYEKQASQMKHVNYGFVYISRATAEKLGMDTSDDKKFYEMSGRKGWGVKIDDFIDFVDKELQEKYGEFEYAREVRNGAIKIQMLKTNTFQDLVFDLDEALDTKGYSGPYMQYAYVRSHSVSAKSGDIDLLNNQNLTSTYTPNPDESALLRWLCRFPEVVQKSAVEFAPNLLSDFLFELAKRYNSFYNNVSILKTVEPDAKAFRLQLNAAVGIVIKNGLNILGISSPEKM</sequence>
<organism evidence="10 11">
    <name type="scientific">candidate division WWE3 bacterium</name>
    <dbReference type="NCBI Taxonomy" id="2053526"/>
    <lineage>
        <taxon>Bacteria</taxon>
        <taxon>Katanobacteria</taxon>
    </lineage>
</organism>
<gene>
    <name evidence="10" type="ORF">GYA27_01140</name>
</gene>
<dbReference type="Pfam" id="PF05746">
    <property type="entry name" value="DALR_1"/>
    <property type="match status" value="1"/>
</dbReference>